<sequence>MTNQIVAVPNNSQQYVETAMTVAIGAAVGASVGTVVAPAMLTGMLWGAAQAYLVSQVKQKGFELISHFFQSVEYSLPKHTAIHYTLNMTETAVQGVLVGYFLVENTLYGVVAATAGIVTGKISVQISDAAMTKLGLSKDSTIRTVANCFTGLAGGCFGTVAAKKGLDFFYPKDATDTPSVKPSTSSGSSNSSFNSTQGEWHGGDTFYDAPEHQGWMNTSTKSNSRLPFGHQHSKPDLEGIKRAARQALPPINPECDCAYDEPSINISSNHNLFTGNEHECNDVLISGRFTTVTYRGYSARCARILTRDDPLVWFHDESGEKVRLIARQSDDFIFTSGSSAYDGYFEIKFNSELHTSDSSCNRCYVNVNERGLAWLSDTSMNNSFIELINGTVEVYGSAGLNAKLVLRGGTLKILSQSALQNGTVILCPNGNIEGSNPNYQLMNITNESDCPPPYAPPSKQPSPSTSDINITPSTTLSDSASSTFEFTLETSSKSESITITMDHKTQFVTKTSTSSYSNNPSQTPSTTIFMEPSTKPDPTNSSQVAPYVVPVSIIGATAGIAVVIIFGGFVLYCVIDKCPKTKNYTLRVVKAVRRIGYDDTTMLQGDGDTESIELNQLRDSDGRFHISINPRVTVSPTITINPSFNNYGTGNLPFPEDKRTDYPGHRAHPKAISDSTNSEHYDT</sequence>
<protein>
    <submittedName>
        <fullName evidence="3">Uncharacterized protein</fullName>
    </submittedName>
</protein>
<keyword evidence="2" id="KW-0812">Transmembrane</keyword>
<feature type="region of interest" description="Disordered" evidence="1">
    <location>
        <begin position="649"/>
        <end position="683"/>
    </location>
</feature>
<feature type="compositionally biased region" description="Basic and acidic residues" evidence="1">
    <location>
        <begin position="655"/>
        <end position="664"/>
    </location>
</feature>
<dbReference type="Proteomes" id="UP000281474">
    <property type="component" value="Unassembled WGS sequence"/>
</dbReference>
<accession>A0A3L8PWB4</accession>
<keyword evidence="4" id="KW-1185">Reference proteome</keyword>
<keyword evidence="2" id="KW-1133">Transmembrane helix</keyword>
<evidence type="ECO:0000313" key="3">
    <source>
        <dbReference type="EMBL" id="RLV59646.1"/>
    </source>
</evidence>
<proteinExistence type="predicted"/>
<gene>
    <name evidence="3" type="ORF">D5018_10860</name>
</gene>
<evidence type="ECO:0000313" key="4">
    <source>
        <dbReference type="Proteomes" id="UP000281474"/>
    </source>
</evidence>
<keyword evidence="2" id="KW-0472">Membrane</keyword>
<comment type="caution">
    <text evidence="3">The sequence shown here is derived from an EMBL/GenBank/DDBJ whole genome shotgun (WGS) entry which is preliminary data.</text>
</comment>
<organism evidence="3 4">
    <name type="scientific">Parashewanella curva</name>
    <dbReference type="NCBI Taxonomy" id="2338552"/>
    <lineage>
        <taxon>Bacteria</taxon>
        <taxon>Pseudomonadati</taxon>
        <taxon>Pseudomonadota</taxon>
        <taxon>Gammaproteobacteria</taxon>
        <taxon>Alteromonadales</taxon>
        <taxon>Shewanellaceae</taxon>
        <taxon>Parashewanella</taxon>
    </lineage>
</organism>
<dbReference type="AlphaFoldDB" id="A0A3L8PWB4"/>
<feature type="region of interest" description="Disordered" evidence="1">
    <location>
        <begin position="445"/>
        <end position="478"/>
    </location>
</feature>
<feature type="region of interest" description="Disordered" evidence="1">
    <location>
        <begin position="176"/>
        <end position="221"/>
    </location>
</feature>
<feature type="compositionally biased region" description="Low complexity" evidence="1">
    <location>
        <begin position="183"/>
        <end position="196"/>
    </location>
</feature>
<feature type="transmembrane region" description="Helical" evidence="2">
    <location>
        <begin position="547"/>
        <end position="575"/>
    </location>
</feature>
<feature type="compositionally biased region" description="Pro residues" evidence="1">
    <location>
        <begin position="450"/>
        <end position="460"/>
    </location>
</feature>
<evidence type="ECO:0000256" key="2">
    <source>
        <dbReference type="SAM" id="Phobius"/>
    </source>
</evidence>
<dbReference type="EMBL" id="QZEI01000029">
    <property type="protein sequence ID" value="RLV59646.1"/>
    <property type="molecule type" value="Genomic_DNA"/>
</dbReference>
<evidence type="ECO:0000256" key="1">
    <source>
        <dbReference type="SAM" id="MobiDB-lite"/>
    </source>
</evidence>
<reference evidence="3 4" key="1">
    <citation type="submission" date="2018-09" db="EMBL/GenBank/DDBJ databases">
        <title>Phylogeny of the Shewanellaceae, and recommendation for two new genera, Pseudoshewanella and Parashewanella.</title>
        <authorList>
            <person name="Wang G."/>
        </authorList>
    </citation>
    <scope>NUCLEOTIDE SEQUENCE [LARGE SCALE GENOMIC DNA]</scope>
    <source>
        <strain evidence="3 4">C51</strain>
    </source>
</reference>
<feature type="compositionally biased region" description="Polar residues" evidence="1">
    <location>
        <begin position="465"/>
        <end position="478"/>
    </location>
</feature>
<name>A0A3L8PWB4_9GAMM</name>